<comment type="caution">
    <text evidence="2">The sequence shown here is derived from an EMBL/GenBank/DDBJ whole genome shotgun (WGS) entry which is preliminary data.</text>
</comment>
<evidence type="ECO:0000313" key="3">
    <source>
        <dbReference type="Proteomes" id="UP000784286"/>
    </source>
</evidence>
<proteinExistence type="predicted"/>
<evidence type="ECO:0000313" key="2">
    <source>
        <dbReference type="EMBL" id="MBU3855971.1"/>
    </source>
</evidence>
<name>A0A948TM78_9BACT</name>
<accession>A0A948TM78</accession>
<feature type="region of interest" description="Disordered" evidence="1">
    <location>
        <begin position="45"/>
        <end position="65"/>
    </location>
</feature>
<reference evidence="2" key="1">
    <citation type="journal article" date="2021" name="PeerJ">
        <title>Extensive microbial diversity within the chicken gut microbiome revealed by metagenomics and culture.</title>
        <authorList>
            <person name="Gilroy R."/>
            <person name="Ravi A."/>
            <person name="Getino M."/>
            <person name="Pursley I."/>
            <person name="Horton D.L."/>
            <person name="Alikhan N.F."/>
            <person name="Baker D."/>
            <person name="Gharbi K."/>
            <person name="Hall N."/>
            <person name="Watson M."/>
            <person name="Adriaenssens E.M."/>
            <person name="Foster-Nyarko E."/>
            <person name="Jarju S."/>
            <person name="Secka A."/>
            <person name="Antonio M."/>
            <person name="Oren A."/>
            <person name="Chaudhuri R.R."/>
            <person name="La Ragione R."/>
            <person name="Hildebrand F."/>
            <person name="Pallen M.J."/>
        </authorList>
    </citation>
    <scope>NUCLEOTIDE SEQUENCE</scope>
    <source>
        <strain evidence="2">8470</strain>
    </source>
</reference>
<dbReference type="AlphaFoldDB" id="A0A948TM78"/>
<dbReference type="EMBL" id="JAHLFJ010000049">
    <property type="protein sequence ID" value="MBU3855971.1"/>
    <property type="molecule type" value="Genomic_DNA"/>
</dbReference>
<sequence>MDDWEEFESWHEDLMAWERFQDELERIKGENSYEDLHDFEDKSLSLQQETFTPPDAERCNNPVEQ</sequence>
<protein>
    <submittedName>
        <fullName evidence="2">Uncharacterized protein</fullName>
    </submittedName>
</protein>
<organism evidence="2 3">
    <name type="scientific">Candidatus Phocaeicola excrementipullorum</name>
    <dbReference type="NCBI Taxonomy" id="2838731"/>
    <lineage>
        <taxon>Bacteria</taxon>
        <taxon>Pseudomonadati</taxon>
        <taxon>Bacteroidota</taxon>
        <taxon>Bacteroidia</taxon>
        <taxon>Bacteroidales</taxon>
        <taxon>Bacteroidaceae</taxon>
        <taxon>Phocaeicola</taxon>
    </lineage>
</organism>
<reference evidence="2" key="2">
    <citation type="submission" date="2021-04" db="EMBL/GenBank/DDBJ databases">
        <authorList>
            <person name="Gilroy R."/>
        </authorList>
    </citation>
    <scope>NUCLEOTIDE SEQUENCE</scope>
    <source>
        <strain evidence="2">8470</strain>
    </source>
</reference>
<gene>
    <name evidence="2" type="ORF">H9928_05335</name>
</gene>
<dbReference type="Proteomes" id="UP000784286">
    <property type="component" value="Unassembled WGS sequence"/>
</dbReference>
<evidence type="ECO:0000256" key="1">
    <source>
        <dbReference type="SAM" id="MobiDB-lite"/>
    </source>
</evidence>